<sequence length="85" mass="9188">RTPAPIDSSPESSSRSSGIYSTVDLHLSDLSSSSLSSDFHASSINGNNRSHLVSSSKFDFYGHDLHTLASAVLMIIEKMHTHSLK</sequence>
<dbReference type="EMBL" id="CAJOBI010363762">
    <property type="protein sequence ID" value="CAF5227372.1"/>
    <property type="molecule type" value="Genomic_DNA"/>
</dbReference>
<dbReference type="AlphaFoldDB" id="A0A8S3KC79"/>
<dbReference type="Proteomes" id="UP000676336">
    <property type="component" value="Unassembled WGS sequence"/>
</dbReference>
<evidence type="ECO:0000313" key="1">
    <source>
        <dbReference type="EMBL" id="CAF5227372.1"/>
    </source>
</evidence>
<accession>A0A8S3KC79</accession>
<name>A0A8S3KC79_9BILA</name>
<protein>
    <submittedName>
        <fullName evidence="1">Uncharacterized protein</fullName>
    </submittedName>
</protein>
<reference evidence="1" key="1">
    <citation type="submission" date="2021-02" db="EMBL/GenBank/DDBJ databases">
        <authorList>
            <person name="Nowell W R."/>
        </authorList>
    </citation>
    <scope>NUCLEOTIDE SEQUENCE</scope>
</reference>
<evidence type="ECO:0000313" key="2">
    <source>
        <dbReference type="Proteomes" id="UP000676336"/>
    </source>
</evidence>
<proteinExistence type="predicted"/>
<feature type="non-terminal residue" evidence="1">
    <location>
        <position position="1"/>
    </location>
</feature>
<gene>
    <name evidence="1" type="ORF">SMN809_LOCUS85232</name>
</gene>
<organism evidence="1 2">
    <name type="scientific">Rotaria magnacalcarata</name>
    <dbReference type="NCBI Taxonomy" id="392030"/>
    <lineage>
        <taxon>Eukaryota</taxon>
        <taxon>Metazoa</taxon>
        <taxon>Spiralia</taxon>
        <taxon>Gnathifera</taxon>
        <taxon>Rotifera</taxon>
        <taxon>Eurotatoria</taxon>
        <taxon>Bdelloidea</taxon>
        <taxon>Philodinida</taxon>
        <taxon>Philodinidae</taxon>
        <taxon>Rotaria</taxon>
    </lineage>
</organism>
<comment type="caution">
    <text evidence="1">The sequence shown here is derived from an EMBL/GenBank/DDBJ whole genome shotgun (WGS) entry which is preliminary data.</text>
</comment>